<dbReference type="OrthoDB" id="142883at2157"/>
<gene>
    <name evidence="1" type="ORF">SAMN04515625_0571</name>
</gene>
<evidence type="ECO:0000313" key="1">
    <source>
        <dbReference type="EMBL" id="SDW27582.1"/>
    </source>
</evidence>
<name>A0A1H2S7B7_9EURY</name>
<sequence>MGVQERDNICFSMYLINQPETKFEGDTRIHNRKYIDIDEQELDVVKPQTFLDEEEVRQYILDLTPEDAKRIGIKHRSALAYLKKKAKEGGIEF</sequence>
<evidence type="ECO:0000313" key="2">
    <source>
        <dbReference type="Proteomes" id="UP000198669"/>
    </source>
</evidence>
<dbReference type="EMBL" id="FNMU01000002">
    <property type="protein sequence ID" value="SDW27582.1"/>
    <property type="molecule type" value="Genomic_DNA"/>
</dbReference>
<accession>A0A1H2S7B7</accession>
<dbReference type="GeneID" id="30583766"/>
<reference evidence="1 2" key="1">
    <citation type="submission" date="2016-10" db="EMBL/GenBank/DDBJ databases">
        <authorList>
            <person name="de Groot N.N."/>
        </authorList>
    </citation>
    <scope>NUCLEOTIDE SEQUENCE [LARGE SCALE GENOMIC DNA]</scope>
    <source>
        <strain evidence="1 2">Z-7982</strain>
    </source>
</reference>
<organism evidence="1 2">
    <name type="scientific">Methanohalophilus halophilus</name>
    <dbReference type="NCBI Taxonomy" id="2177"/>
    <lineage>
        <taxon>Archaea</taxon>
        <taxon>Methanobacteriati</taxon>
        <taxon>Methanobacteriota</taxon>
        <taxon>Stenosarchaea group</taxon>
        <taxon>Methanomicrobia</taxon>
        <taxon>Methanosarcinales</taxon>
        <taxon>Methanosarcinaceae</taxon>
        <taxon>Methanohalophilus</taxon>
    </lineage>
</organism>
<dbReference type="RefSeq" id="WP_143743547.1">
    <property type="nucleotide sequence ID" value="NZ_CP017921.1"/>
</dbReference>
<dbReference type="Proteomes" id="UP000198669">
    <property type="component" value="Unassembled WGS sequence"/>
</dbReference>
<dbReference type="AlphaFoldDB" id="A0A1H2S7B7"/>
<protein>
    <submittedName>
        <fullName evidence="1">Uncharacterized protein</fullName>
    </submittedName>
</protein>
<proteinExistence type="predicted"/>